<organism evidence="21 22">
    <name type="scientific">Crenichthys baileyi</name>
    <name type="common">White River springfish</name>
    <dbReference type="NCBI Taxonomy" id="28760"/>
    <lineage>
        <taxon>Eukaryota</taxon>
        <taxon>Metazoa</taxon>
        <taxon>Chordata</taxon>
        <taxon>Craniata</taxon>
        <taxon>Vertebrata</taxon>
        <taxon>Euteleostomi</taxon>
        <taxon>Actinopterygii</taxon>
        <taxon>Neopterygii</taxon>
        <taxon>Teleostei</taxon>
        <taxon>Neoteleostei</taxon>
        <taxon>Acanthomorphata</taxon>
        <taxon>Ovalentaria</taxon>
        <taxon>Atherinomorphae</taxon>
        <taxon>Cyprinodontiformes</taxon>
        <taxon>Goodeidae</taxon>
        <taxon>Crenichthys</taxon>
    </lineage>
</organism>
<dbReference type="InterPro" id="IPR046985">
    <property type="entry name" value="IP5"/>
</dbReference>
<dbReference type="SMART" id="SM00324">
    <property type="entry name" value="RhoGAP"/>
    <property type="match status" value="1"/>
</dbReference>
<dbReference type="InterPro" id="IPR047078">
    <property type="entry name" value="RhoGAP_OCRL1"/>
</dbReference>
<dbReference type="InterPro" id="IPR008936">
    <property type="entry name" value="Rho_GTPase_activation_prot"/>
</dbReference>
<dbReference type="EMBL" id="JAHHUM010001779">
    <property type="protein sequence ID" value="KAK5608838.1"/>
    <property type="molecule type" value="Genomic_DNA"/>
</dbReference>
<dbReference type="Gene3D" id="3.60.10.10">
    <property type="entry name" value="Endonuclease/exonuclease/phosphatase"/>
    <property type="match status" value="1"/>
</dbReference>
<dbReference type="Pfam" id="PF00620">
    <property type="entry name" value="RhoGAP"/>
    <property type="match status" value="1"/>
</dbReference>
<evidence type="ECO:0000256" key="1">
    <source>
        <dbReference type="ARBA" id="ARBA00004146"/>
    </source>
</evidence>
<dbReference type="Pfam" id="PF02140">
    <property type="entry name" value="SUEL_Lectin"/>
    <property type="match status" value="2"/>
</dbReference>
<evidence type="ECO:0000256" key="15">
    <source>
        <dbReference type="ARBA" id="ARBA00023136"/>
    </source>
</evidence>
<feature type="domain" description="SUEL-type lectin" evidence="19">
    <location>
        <begin position="84"/>
        <end position="178"/>
    </location>
</feature>
<dbReference type="Gene3D" id="1.10.555.10">
    <property type="entry name" value="Rho GTPase activation protein"/>
    <property type="match status" value="1"/>
</dbReference>
<dbReference type="GO" id="GO:0007165">
    <property type="term" value="P:signal transduction"/>
    <property type="evidence" value="ECO:0007669"/>
    <property type="project" value="InterPro"/>
</dbReference>
<evidence type="ECO:0000256" key="17">
    <source>
        <dbReference type="SAM" id="MobiDB-lite"/>
    </source>
</evidence>
<evidence type="ECO:0000256" key="13">
    <source>
        <dbReference type="ARBA" id="ARBA00022989"/>
    </source>
</evidence>
<comment type="similarity">
    <text evidence="5">Belongs to the EVA1 family.</text>
</comment>
<dbReference type="Gene3D" id="2.60.120.740">
    <property type="match status" value="2"/>
</dbReference>
<evidence type="ECO:0000259" key="20">
    <source>
        <dbReference type="PROSITE" id="PS50238"/>
    </source>
</evidence>
<dbReference type="InterPro" id="IPR000198">
    <property type="entry name" value="RhoGAP_dom"/>
</dbReference>
<comment type="caution">
    <text evidence="21">The sequence shown here is derived from an EMBL/GenBank/DDBJ whole genome shotgun (WGS) entry which is preliminary data.</text>
</comment>
<dbReference type="InterPro" id="IPR000300">
    <property type="entry name" value="IPPc"/>
</dbReference>
<dbReference type="InterPro" id="IPR036691">
    <property type="entry name" value="Endo/exonu/phosph_ase_sf"/>
</dbReference>
<dbReference type="GO" id="GO:0030246">
    <property type="term" value="F:carbohydrate binding"/>
    <property type="evidence" value="ECO:0007669"/>
    <property type="project" value="UniProtKB-KW"/>
</dbReference>
<evidence type="ECO:0000256" key="11">
    <source>
        <dbReference type="ARBA" id="ARBA00022753"/>
    </source>
</evidence>
<dbReference type="CDD" id="cd22829">
    <property type="entry name" value="Gal_Rha_Lectin_EVA1_EVA1C_rpt2"/>
    <property type="match status" value="1"/>
</dbReference>
<dbReference type="FunFam" id="2.60.40.10:FF:000132">
    <property type="entry name" value="Inositol polyphosphate 5-phosphatase OCRL-1 isoform b"/>
    <property type="match status" value="1"/>
</dbReference>
<evidence type="ECO:0000256" key="14">
    <source>
        <dbReference type="ARBA" id="ARBA00023098"/>
    </source>
</evidence>
<dbReference type="CDD" id="cd22828">
    <property type="entry name" value="Gal_Rha_Lectin_EVA1_EVA1C_rpt1"/>
    <property type="match status" value="1"/>
</dbReference>
<dbReference type="InterPro" id="IPR043159">
    <property type="entry name" value="Lectin_gal-bd_sf"/>
</dbReference>
<keyword evidence="22" id="KW-1185">Reference proteome</keyword>
<feature type="domain" description="SUEL-type lectin" evidence="19">
    <location>
        <begin position="187"/>
        <end position="279"/>
    </location>
</feature>
<dbReference type="PANTHER" id="PTHR11200:SF176">
    <property type="entry name" value="INOSITOL POLYPHOSPHATE 5-PHOSPHATASE OCRL"/>
    <property type="match status" value="1"/>
</dbReference>
<dbReference type="Proteomes" id="UP001311232">
    <property type="component" value="Unassembled WGS sequence"/>
</dbReference>
<evidence type="ECO:0000256" key="3">
    <source>
        <dbReference type="ARBA" id="ARBA00004580"/>
    </source>
</evidence>
<dbReference type="GO" id="GO:0046856">
    <property type="term" value="P:phosphatidylinositol dephosphorylation"/>
    <property type="evidence" value="ECO:0007669"/>
    <property type="project" value="InterPro"/>
</dbReference>
<dbReference type="EC" id="3.1.3.36" evidence="6"/>
<dbReference type="PANTHER" id="PTHR11200">
    <property type="entry name" value="INOSITOL 5-PHOSPHATASE"/>
    <property type="match status" value="1"/>
</dbReference>
<evidence type="ECO:0000256" key="18">
    <source>
        <dbReference type="SAM" id="Phobius"/>
    </source>
</evidence>
<keyword evidence="12" id="KW-0378">Hydrolase</keyword>
<evidence type="ECO:0000256" key="8">
    <source>
        <dbReference type="ARBA" id="ARBA00022692"/>
    </source>
</evidence>
<accession>A0AAV9RIU8</accession>
<dbReference type="GO" id="GO:0031901">
    <property type="term" value="C:early endosome membrane"/>
    <property type="evidence" value="ECO:0007669"/>
    <property type="project" value="UniProtKB-SubCell"/>
</dbReference>
<evidence type="ECO:0000256" key="4">
    <source>
        <dbReference type="ARBA" id="ARBA00005910"/>
    </source>
</evidence>
<keyword evidence="10" id="KW-0677">Repeat</keyword>
<feature type="transmembrane region" description="Helical" evidence="18">
    <location>
        <begin position="335"/>
        <end position="356"/>
    </location>
</feature>
<dbReference type="InterPro" id="IPR039500">
    <property type="entry name" value="EVA1_dom"/>
</dbReference>
<dbReference type="InterPro" id="IPR048869">
    <property type="entry name" value="OCRL-1_2_ASH"/>
</dbReference>
<evidence type="ECO:0000256" key="12">
    <source>
        <dbReference type="ARBA" id="ARBA00022801"/>
    </source>
</evidence>
<feature type="transmembrane region" description="Helical" evidence="18">
    <location>
        <begin position="465"/>
        <end position="484"/>
    </location>
</feature>
<dbReference type="Pfam" id="PF14851">
    <property type="entry name" value="FAM176"/>
    <property type="match status" value="1"/>
</dbReference>
<dbReference type="InterPro" id="IPR000922">
    <property type="entry name" value="Lectin_gal-bd_dom"/>
</dbReference>
<keyword evidence="16" id="KW-0968">Cytoplasmic vesicle</keyword>
<dbReference type="InterPro" id="IPR037793">
    <property type="entry name" value="OCRL1/INPP5B_INPP5c"/>
</dbReference>
<evidence type="ECO:0000256" key="6">
    <source>
        <dbReference type="ARBA" id="ARBA00013044"/>
    </source>
</evidence>
<feature type="region of interest" description="Disordered" evidence="17">
    <location>
        <begin position="677"/>
        <end position="730"/>
    </location>
</feature>
<keyword evidence="7" id="KW-0348">Hemagglutinin</keyword>
<keyword evidence="11" id="KW-0967">Endosome</keyword>
<proteinExistence type="inferred from homology"/>
<comment type="subcellular location">
    <subcellularLocation>
        <location evidence="3">Cytoplasmic vesicle</location>
        <location evidence="3">Phagosome membrane</location>
    </subcellularLocation>
    <subcellularLocation>
        <location evidence="1">Early endosome membrane</location>
    </subcellularLocation>
    <subcellularLocation>
        <location evidence="2">Membrane</location>
        <topology evidence="2">Single-pass membrane protein</topology>
    </subcellularLocation>
</comment>
<name>A0AAV9RIU8_9TELE</name>
<feature type="domain" description="Rho-GAP" evidence="20">
    <location>
        <begin position="1244"/>
        <end position="1435"/>
    </location>
</feature>
<comment type="similarity">
    <text evidence="4">Belongs to the inositol 1,4,5-trisphosphate 5-phosphatase type II family.</text>
</comment>
<evidence type="ECO:0000256" key="5">
    <source>
        <dbReference type="ARBA" id="ARBA00006023"/>
    </source>
</evidence>
<keyword evidence="14" id="KW-0443">Lipid metabolism</keyword>
<sequence>MNYFTYIRDRGLCRKYRWEERLQFGVFVPLRNMIVCVVIVQTLSWRATPDDGDLGTPPCPQAEAGLSHMDLYLHSILKNHTAHACEGDVLVIKCPSRTSVAVLSAFYGRRVPNKHLCPASTNVTVEEDTDCTSSTALEKVLSECQDERLCHIPVLPPVFGPDPCPLTTKYLLVSYKCRPEHHHTRLVCENERLRLLCKNETVLAIYSATFGHLLHGSPNCPEDPGSKSDMECLSAVALRKVSRRCHGRSNCSIFADTQTFGDPCFPGTRKHLRVSFTCVPRYLLEDVGRGSTDPFMISDLTHGGWYTGPTYRPQNVLLTNCLEIIEKVLGLPERVALYFVSGICAGLVFLLCLFGLRSTLVRDVKDLVSDLNDHLKASRRQRKELMDDLFDEDISDTSSFRHLTQSYRATDTLSPSTFTVELVEREVQQTRDHPNGDIWPQLDSSPYAIHKIKTYMIPHKAHSEVTFMCSGLFCLLFSICVASFKHLPAVRLQTNRFELRSGQKEPRLLSLIEHNGKFTLGVLANPDAVVSRPVAQLSIPVNHKFEIIREAEEALLIDFSDHSSIKIQIKGEKGPELMLELQDDERTQTFLTQVKSAQEQVATKQIQPKAMEPPAAYRAPVPTLPQRVTKTANSMASGENQAKTFKAPVSNLNNTAANHNATEDGFADRLKNTVKVEEKKNQQNRIVASREPPPIPTLPPRKASFPPSNPFPPAPIQKEPAAPSTKSDSFRSEFDYMDRPTSWCESPTTNSMRQTMLSSEAGQREYLIKHRLGKKEKEYVDIQPFSFFIGTWNVNGQSPDSSLEPWLCCDHDPPDIYAIGFQELDLSTEAFFYMDSSKEQVWIEAVERSLHRKADYKRIRVIRLVGMMLVVFVKKKHKKHIKELAAEHVGTGIMGKMGNKGGVAVRFVFHNTSFCIVNCHLAAHVDDFERRNQDYKDICARMTFHLLEYPPLSIVKHDVVIWLGDLNYRLFMNDAAEVKHLIAENALKKLQEVDQLNIQRQTKRAFTDFMEGEINFTPTYKYDTKTDRWDSSGKCRVPAWCDRILWRGSNVQQLKYRSHMEMKTSDHKPVSSLFKIGVKVVDEQRQKRVFEDIVRAMDRMENDCLPSVSLSRIEFTFKDVKFRQLQKERFLIKNDGQVPCHFAFIPKPNDPNYCKPWLRAEPSDGFLEPSETLEIYLEVYVSKDSVTLLNSGQDTIYDILVLHLDRGKDYFITISGNYLSSCFGTSLETLCRIKKPVREVNNLIDLEKSMMNFLLVDAGSSDDKPLKIPKEVWVLVNHLFTKSCDQEDLFQTPGLQEELQSIIDCLDTSIPESLPGCNHSVAEALLIFLEALPEPVVCYELFQRCLDSAHDSRLCKQLISQLPRAHRNVFRYLMAFLKELLKHSNNNNLTANLIATLFASLLIRPPPNMATRQTGQDRQKAINFMLGFLMSGDED</sequence>
<dbReference type="InterPro" id="IPR013783">
    <property type="entry name" value="Ig-like_fold"/>
</dbReference>
<dbReference type="InterPro" id="IPR031995">
    <property type="entry name" value="OCRL_clath-bd"/>
</dbReference>
<dbReference type="GO" id="GO:0030670">
    <property type="term" value="C:phagocytic vesicle membrane"/>
    <property type="evidence" value="ECO:0007669"/>
    <property type="project" value="UniProtKB-SubCell"/>
</dbReference>
<keyword evidence="15 18" id="KW-0472">Membrane</keyword>
<gene>
    <name evidence="21" type="ORF">CRENBAI_019641</name>
</gene>
<evidence type="ECO:0000259" key="19">
    <source>
        <dbReference type="PROSITE" id="PS50228"/>
    </source>
</evidence>
<keyword evidence="13 18" id="KW-1133">Transmembrane helix</keyword>
<protein>
    <recommendedName>
        <fullName evidence="6">phosphoinositide 5-phosphatase</fullName>
        <ecNumber evidence="6">3.1.3.36</ecNumber>
    </recommendedName>
</protein>
<dbReference type="Gene3D" id="2.60.40.10">
    <property type="entry name" value="Immunoglobulins"/>
    <property type="match status" value="1"/>
</dbReference>
<keyword evidence="8 18" id="KW-0812">Transmembrane</keyword>
<dbReference type="CDD" id="cd04380">
    <property type="entry name" value="RhoGAP_OCRL1"/>
    <property type="match status" value="1"/>
</dbReference>
<dbReference type="SUPFAM" id="SSF48350">
    <property type="entry name" value="GTPase activation domain, GAP"/>
    <property type="match status" value="1"/>
</dbReference>
<dbReference type="CDD" id="cd09093">
    <property type="entry name" value="INPP5c_INPP5B"/>
    <property type="match status" value="1"/>
</dbReference>
<dbReference type="FunFam" id="2.60.120.740:FF:000003">
    <property type="entry name" value="Protein eva-1 homolog C"/>
    <property type="match status" value="1"/>
</dbReference>
<evidence type="ECO:0000256" key="10">
    <source>
        <dbReference type="ARBA" id="ARBA00022737"/>
    </source>
</evidence>
<dbReference type="SUPFAM" id="SSF56219">
    <property type="entry name" value="DNase I-like"/>
    <property type="match status" value="1"/>
</dbReference>
<evidence type="ECO:0000256" key="16">
    <source>
        <dbReference type="ARBA" id="ARBA00023329"/>
    </source>
</evidence>
<evidence type="ECO:0000256" key="7">
    <source>
        <dbReference type="ARBA" id="ARBA00022546"/>
    </source>
</evidence>
<keyword evidence="9" id="KW-0430">Lectin</keyword>
<evidence type="ECO:0000256" key="2">
    <source>
        <dbReference type="ARBA" id="ARBA00004167"/>
    </source>
</evidence>
<evidence type="ECO:0000256" key="9">
    <source>
        <dbReference type="ARBA" id="ARBA00022734"/>
    </source>
</evidence>
<dbReference type="Pfam" id="PF22669">
    <property type="entry name" value="Exo_endo_phos2"/>
    <property type="match status" value="1"/>
</dbReference>
<dbReference type="GO" id="GO:0004439">
    <property type="term" value="F:phosphatidylinositol-4,5-bisphosphate 5-phosphatase activity"/>
    <property type="evidence" value="ECO:0007669"/>
    <property type="project" value="UniProtKB-EC"/>
</dbReference>
<dbReference type="SMART" id="SM00128">
    <property type="entry name" value="IPPc"/>
    <property type="match status" value="1"/>
</dbReference>
<dbReference type="Pfam" id="PF16726">
    <property type="entry name" value="OCRL_clath_bd"/>
    <property type="match status" value="1"/>
</dbReference>
<dbReference type="FunFam" id="3.60.10.10:FF:000004">
    <property type="entry name" value="Type II inositol 1,4,5-trisphosphate 5-phosphatase"/>
    <property type="match status" value="1"/>
</dbReference>
<evidence type="ECO:0000313" key="22">
    <source>
        <dbReference type="Proteomes" id="UP001311232"/>
    </source>
</evidence>
<dbReference type="FunFam" id="1.10.555.10:FF:000012">
    <property type="entry name" value="Putative inositol polyphosphate 5-phosphatase OCRL-1"/>
    <property type="match status" value="1"/>
</dbReference>
<dbReference type="Gene3D" id="2.30.29.110">
    <property type="match status" value="1"/>
</dbReference>
<dbReference type="PROSITE" id="PS50228">
    <property type="entry name" value="SUEL_LECTIN"/>
    <property type="match status" value="2"/>
</dbReference>
<reference evidence="21 22" key="1">
    <citation type="submission" date="2021-06" db="EMBL/GenBank/DDBJ databases">
        <authorList>
            <person name="Palmer J.M."/>
        </authorList>
    </citation>
    <scope>NUCLEOTIDE SEQUENCE [LARGE SCALE GENOMIC DNA]</scope>
    <source>
        <strain evidence="21 22">MEX-2019</strain>
        <tissue evidence="21">Muscle</tissue>
    </source>
</reference>
<dbReference type="PROSITE" id="PS50238">
    <property type="entry name" value="RHOGAP"/>
    <property type="match status" value="1"/>
</dbReference>
<dbReference type="Pfam" id="PF21310">
    <property type="entry name" value="OCRL-like_ASH"/>
    <property type="match status" value="1"/>
</dbReference>
<dbReference type="GO" id="GO:0052745">
    <property type="term" value="F:inositol phosphate phosphatase activity"/>
    <property type="evidence" value="ECO:0007669"/>
    <property type="project" value="InterPro"/>
</dbReference>
<evidence type="ECO:0000313" key="21">
    <source>
        <dbReference type="EMBL" id="KAK5608838.1"/>
    </source>
</evidence>